<reference evidence="13 14" key="1">
    <citation type="journal article" date="2019" name="Sci. Rep.">
        <title>Comparative genomics of chytrid fungi reveal insights into the obligate biotrophic and pathogenic lifestyle of Synchytrium endobioticum.</title>
        <authorList>
            <person name="van de Vossenberg B.T.L.H."/>
            <person name="Warris S."/>
            <person name="Nguyen H.D.T."/>
            <person name="van Gent-Pelzer M.P.E."/>
            <person name="Joly D.L."/>
            <person name="van de Geest H.C."/>
            <person name="Bonants P.J.M."/>
            <person name="Smith D.S."/>
            <person name="Levesque C.A."/>
            <person name="van der Lee T.A.J."/>
        </authorList>
    </citation>
    <scope>NUCLEOTIDE SEQUENCE [LARGE SCALE GENOMIC DNA]</scope>
    <source>
        <strain evidence="13 14">CBS 675.73</strain>
    </source>
</reference>
<feature type="region of interest" description="Disordered" evidence="10">
    <location>
        <begin position="16"/>
        <end position="38"/>
    </location>
</feature>
<comment type="caution">
    <text evidence="13">The sequence shown here is derived from an EMBL/GenBank/DDBJ whole genome shotgun (WGS) entry which is preliminary data.</text>
</comment>
<dbReference type="Gene3D" id="3.40.50.300">
    <property type="entry name" value="P-loop containing nucleotide triphosphate hydrolases"/>
    <property type="match status" value="1"/>
</dbReference>
<dbReference type="InterPro" id="IPR026082">
    <property type="entry name" value="ABCA"/>
</dbReference>
<comment type="similarity">
    <text evidence="2">Belongs to the ABC transporter superfamily. ABCA family.</text>
</comment>
<dbReference type="Pfam" id="PF12698">
    <property type="entry name" value="ABC2_membrane_3"/>
    <property type="match status" value="1"/>
</dbReference>
<keyword evidence="3" id="KW-0813">Transport</keyword>
<dbReference type="InterPro" id="IPR017871">
    <property type="entry name" value="ABC_transporter-like_CS"/>
</dbReference>
<evidence type="ECO:0000256" key="2">
    <source>
        <dbReference type="ARBA" id="ARBA00008869"/>
    </source>
</evidence>
<evidence type="ECO:0000256" key="7">
    <source>
        <dbReference type="ARBA" id="ARBA00022840"/>
    </source>
</evidence>
<dbReference type="GO" id="GO:0005319">
    <property type="term" value="F:lipid transporter activity"/>
    <property type="evidence" value="ECO:0007669"/>
    <property type="project" value="TreeGrafter"/>
</dbReference>
<keyword evidence="5" id="KW-0677">Repeat</keyword>
<protein>
    <recommendedName>
        <fullName evidence="12">ABC transporter domain-containing protein</fullName>
    </recommendedName>
</protein>
<evidence type="ECO:0000256" key="6">
    <source>
        <dbReference type="ARBA" id="ARBA00022741"/>
    </source>
</evidence>
<dbReference type="GO" id="GO:0016020">
    <property type="term" value="C:membrane"/>
    <property type="evidence" value="ECO:0007669"/>
    <property type="project" value="UniProtKB-SubCell"/>
</dbReference>
<feature type="transmembrane region" description="Helical" evidence="11">
    <location>
        <begin position="586"/>
        <end position="604"/>
    </location>
</feature>
<dbReference type="GO" id="GO:0005524">
    <property type="term" value="F:ATP binding"/>
    <property type="evidence" value="ECO:0007669"/>
    <property type="project" value="UniProtKB-KW"/>
</dbReference>
<evidence type="ECO:0000256" key="10">
    <source>
        <dbReference type="SAM" id="MobiDB-lite"/>
    </source>
</evidence>
<name>A0A507FHY8_9FUNG</name>
<dbReference type="PROSITE" id="PS00211">
    <property type="entry name" value="ABC_TRANSPORTER_1"/>
    <property type="match status" value="1"/>
</dbReference>
<dbReference type="FunFam" id="3.40.50.300:FF:000665">
    <property type="entry name" value="ABC transporter A family member 2"/>
    <property type="match status" value="1"/>
</dbReference>
<dbReference type="SMART" id="SM00382">
    <property type="entry name" value="AAA"/>
    <property type="match status" value="1"/>
</dbReference>
<dbReference type="InterPro" id="IPR027417">
    <property type="entry name" value="P-loop_NTPase"/>
</dbReference>
<dbReference type="GO" id="GO:0016887">
    <property type="term" value="F:ATP hydrolysis activity"/>
    <property type="evidence" value="ECO:0007669"/>
    <property type="project" value="InterPro"/>
</dbReference>
<feature type="domain" description="ABC transporter" evidence="12">
    <location>
        <begin position="735"/>
        <end position="967"/>
    </location>
</feature>
<evidence type="ECO:0000256" key="8">
    <source>
        <dbReference type="ARBA" id="ARBA00022989"/>
    </source>
</evidence>
<dbReference type="Proteomes" id="UP000320333">
    <property type="component" value="Unassembled WGS sequence"/>
</dbReference>
<evidence type="ECO:0000256" key="5">
    <source>
        <dbReference type="ARBA" id="ARBA00022737"/>
    </source>
</evidence>
<feature type="transmembrane region" description="Helical" evidence="11">
    <location>
        <begin position="630"/>
        <end position="653"/>
    </location>
</feature>
<feature type="transmembrane region" description="Helical" evidence="11">
    <location>
        <begin position="531"/>
        <end position="552"/>
    </location>
</feature>
<dbReference type="EMBL" id="QEAP01000113">
    <property type="protein sequence ID" value="TPX74687.1"/>
    <property type="molecule type" value="Genomic_DNA"/>
</dbReference>
<keyword evidence="8 11" id="KW-1133">Transmembrane helix</keyword>
<feature type="transmembrane region" description="Helical" evidence="11">
    <location>
        <begin position="495"/>
        <end position="516"/>
    </location>
</feature>
<dbReference type="InterPro" id="IPR003593">
    <property type="entry name" value="AAA+_ATPase"/>
</dbReference>
<dbReference type="InterPro" id="IPR003439">
    <property type="entry name" value="ABC_transporter-like_ATP-bd"/>
</dbReference>
<dbReference type="PANTHER" id="PTHR19229:SF36">
    <property type="entry name" value="ATP-BINDING CASSETTE SUB-FAMILY A MEMBER 2"/>
    <property type="match status" value="1"/>
</dbReference>
<dbReference type="PANTHER" id="PTHR19229">
    <property type="entry name" value="ATP-BINDING CASSETTE TRANSPORTER SUBFAMILY A ABCA"/>
    <property type="match status" value="1"/>
</dbReference>
<evidence type="ECO:0000313" key="13">
    <source>
        <dbReference type="EMBL" id="TPX74687.1"/>
    </source>
</evidence>
<dbReference type="CDD" id="cd03263">
    <property type="entry name" value="ABC_subfamily_A"/>
    <property type="match status" value="1"/>
</dbReference>
<dbReference type="OrthoDB" id="8061355at2759"/>
<evidence type="ECO:0000256" key="1">
    <source>
        <dbReference type="ARBA" id="ARBA00004141"/>
    </source>
</evidence>
<sequence>MSGQVHPIDVTAIDMKNTSGQVHPEEQGIATNQPGMETRKSRQFRALSRKAISFQKRQMFTNVCCICLCPLMMVVISAGLGTLINSLISRSATVERILYCGKEASLNDAGFPIFNSSDSRVFGFDSSDGKVVNFMRFSASAVGTGLGGKNYPCVYWLGTSYPKNSDVYEKNAALKGFPKLDSTYIPPPDGGWLAAVGTLAVKKSPDLIPLQSQYSKLQSNQWILAASSSDASKYLGERPELPLLSILEAQKFGMASVNASFANWASSAVDGTGYYGLLGAFETRLWAKLSTGDLSSLTFNRVPYAKKLKTDSDDSLDDEVSSLLSAVIKDLSNLDKKAITNRQSSTSDLLAFYANAAEVTKNMPYGALWLDRFSPSELSMKAILHFGEDPRITASGNFPSQGLRQLIVASQLGQASLRGLSDVKYANAAVTQGVRAFPQSKSTEISIQAGGLIGGILYPFGVSFLLPIFTIMLVKEKEDRIYIMMKLNGLKSMTYYLSHYLVFFILYIMSAVIFIITGRFSGLTFFTLTELPVLVIMFFIWGHVQIVLAFLFSTFFNKNRIALVLVFLIVLLGVIISLASDTLVGQSASSAFLVWPPFGFYRALNIINKSSYTSTSVPYKLSMLKPGDEVFKIMCFLVVEVFAYALIAIYLSFVAPSEFGTSYAWHFPITLPIATIQKRRRRRLNQGIDPLAESQLALTVVINAAETQFEDSDVKAEKVRVETGEYARDSPLVVSHMRKIYASRKGLGPKFAVKDVSFAAEKGTVFGLLGPNGAGKTTLISILTGLYPPSSGNATIAGFDIRRDSSDICKVMGICPQFDILWEDLTIEEHLYFYARLKGATASEEKQYVAKALANVSLTSLKDRQSKRLSGGEKRRLSIAIALIGTPKVVFFDEPTTGLDPQVRRLIWNIVHDARENKAVILTTHSMEEAEALCQKIGIMAKGTLRCYGNSLRLKELYGTGFRLYFNADAADMERACKWVEALLPAGFTKGDAFSTMTSYEFPSTGSAVSAIFANMEAGKVANGVLDWGISQTSLEDVFIKIISEDDANAD</sequence>
<gene>
    <name evidence="13" type="ORF">CcCBS67573_g04050</name>
</gene>
<keyword evidence="6" id="KW-0547">Nucleotide-binding</keyword>
<dbReference type="STRING" id="246404.A0A507FHY8"/>
<proteinExistence type="inferred from homology"/>
<evidence type="ECO:0000256" key="9">
    <source>
        <dbReference type="ARBA" id="ARBA00023136"/>
    </source>
</evidence>
<keyword evidence="14" id="KW-1185">Reference proteome</keyword>
<keyword evidence="9 11" id="KW-0472">Membrane</keyword>
<accession>A0A507FHY8</accession>
<comment type="subcellular location">
    <subcellularLocation>
        <location evidence="1">Membrane</location>
        <topology evidence="1">Multi-pass membrane protein</topology>
    </subcellularLocation>
</comment>
<feature type="transmembrane region" description="Helical" evidence="11">
    <location>
        <begin position="449"/>
        <end position="474"/>
    </location>
</feature>
<keyword evidence="7" id="KW-0067">ATP-binding</keyword>
<evidence type="ECO:0000256" key="3">
    <source>
        <dbReference type="ARBA" id="ARBA00022448"/>
    </source>
</evidence>
<dbReference type="SUPFAM" id="SSF52540">
    <property type="entry name" value="P-loop containing nucleoside triphosphate hydrolases"/>
    <property type="match status" value="1"/>
</dbReference>
<keyword evidence="4 11" id="KW-0812">Transmembrane</keyword>
<dbReference type="AlphaFoldDB" id="A0A507FHY8"/>
<dbReference type="GO" id="GO:0140359">
    <property type="term" value="F:ABC-type transporter activity"/>
    <property type="evidence" value="ECO:0007669"/>
    <property type="project" value="InterPro"/>
</dbReference>
<dbReference type="Pfam" id="PF00005">
    <property type="entry name" value="ABC_tran"/>
    <property type="match status" value="1"/>
</dbReference>
<evidence type="ECO:0000259" key="12">
    <source>
        <dbReference type="PROSITE" id="PS50893"/>
    </source>
</evidence>
<evidence type="ECO:0000313" key="14">
    <source>
        <dbReference type="Proteomes" id="UP000320333"/>
    </source>
</evidence>
<dbReference type="InterPro" id="IPR013525">
    <property type="entry name" value="ABC2_TM"/>
</dbReference>
<evidence type="ECO:0000256" key="4">
    <source>
        <dbReference type="ARBA" id="ARBA00022692"/>
    </source>
</evidence>
<organism evidence="13 14">
    <name type="scientific">Chytriomyces confervae</name>
    <dbReference type="NCBI Taxonomy" id="246404"/>
    <lineage>
        <taxon>Eukaryota</taxon>
        <taxon>Fungi</taxon>
        <taxon>Fungi incertae sedis</taxon>
        <taxon>Chytridiomycota</taxon>
        <taxon>Chytridiomycota incertae sedis</taxon>
        <taxon>Chytridiomycetes</taxon>
        <taxon>Chytridiales</taxon>
        <taxon>Chytriomycetaceae</taxon>
        <taxon>Chytriomyces</taxon>
    </lineage>
</organism>
<evidence type="ECO:0000256" key="11">
    <source>
        <dbReference type="SAM" id="Phobius"/>
    </source>
</evidence>
<feature type="transmembrane region" description="Helical" evidence="11">
    <location>
        <begin position="59"/>
        <end position="84"/>
    </location>
</feature>
<dbReference type="PROSITE" id="PS50893">
    <property type="entry name" value="ABC_TRANSPORTER_2"/>
    <property type="match status" value="1"/>
</dbReference>
<feature type="transmembrane region" description="Helical" evidence="11">
    <location>
        <begin position="561"/>
        <end position="580"/>
    </location>
</feature>